<evidence type="ECO:0000313" key="4">
    <source>
        <dbReference type="Proteomes" id="UP001325479"/>
    </source>
</evidence>
<keyword evidence="4" id="KW-1185">Reference proteome</keyword>
<evidence type="ECO:0000256" key="1">
    <source>
        <dbReference type="ARBA" id="ARBA00022801"/>
    </source>
</evidence>
<dbReference type="InterPro" id="IPR051262">
    <property type="entry name" value="SMP-30/CGR1_Lactonase"/>
</dbReference>
<dbReference type="InterPro" id="IPR011042">
    <property type="entry name" value="6-blade_b-propeller_TolB-like"/>
</dbReference>
<evidence type="ECO:0000313" key="3">
    <source>
        <dbReference type="EMBL" id="WQD79563.1"/>
    </source>
</evidence>
<dbReference type="PANTHER" id="PTHR47572">
    <property type="entry name" value="LIPOPROTEIN-RELATED"/>
    <property type="match status" value="1"/>
</dbReference>
<dbReference type="PANTHER" id="PTHR47572:SF4">
    <property type="entry name" value="LACTONASE DRP35"/>
    <property type="match status" value="1"/>
</dbReference>
<protein>
    <submittedName>
        <fullName evidence="3">SMP-30/gluconolactonase/LRE family protein</fullName>
    </submittedName>
</protein>
<dbReference type="EMBL" id="CP139965">
    <property type="protein sequence ID" value="WQD79563.1"/>
    <property type="molecule type" value="Genomic_DNA"/>
</dbReference>
<name>A0ABZ0WQL1_9BURK</name>
<dbReference type="Pfam" id="PF08450">
    <property type="entry name" value="SGL"/>
    <property type="match status" value="1"/>
</dbReference>
<feature type="domain" description="SMP-30/Gluconolactonase/LRE-like region" evidence="2">
    <location>
        <begin position="51"/>
        <end position="293"/>
    </location>
</feature>
<dbReference type="SUPFAM" id="SSF63829">
    <property type="entry name" value="Calcium-dependent phosphotriesterase"/>
    <property type="match status" value="1"/>
</dbReference>
<keyword evidence="1" id="KW-0378">Hydrolase</keyword>
<accession>A0ABZ0WQL1</accession>
<dbReference type="RefSeq" id="WP_157977804.1">
    <property type="nucleotide sequence ID" value="NZ_CP139965.1"/>
</dbReference>
<gene>
    <name evidence="3" type="ORF">U0042_07720</name>
</gene>
<proteinExistence type="predicted"/>
<evidence type="ECO:0000259" key="2">
    <source>
        <dbReference type="Pfam" id="PF08450"/>
    </source>
</evidence>
<reference evidence="3 4" key="1">
    <citation type="submission" date="2023-12" db="EMBL/GenBank/DDBJ databases">
        <title>Genome sequencing and assembly of bacterial species from a model synthetic community.</title>
        <authorList>
            <person name="Hogle S.L."/>
        </authorList>
    </citation>
    <scope>NUCLEOTIDE SEQUENCE [LARGE SCALE GENOMIC DNA]</scope>
    <source>
        <strain evidence="3 4">HAMBI 2494</strain>
    </source>
</reference>
<dbReference type="Proteomes" id="UP001325479">
    <property type="component" value="Chromosome"/>
</dbReference>
<sequence length="315" mass="33048">MNSEGLTNACVHFARSIMVGVLGLLPFAPIQAQPVATPTATARTIVDGLQFPEGTVFVGTTLYFVDYGRSEVLRIVGGEAQRVWQRDGCGANGLAPSGDGLLVACYDSGAIVEITTDGRTLREINTDDAGNPLIHPNDLTADHHGGVYFTASGSADTPGKVFYRDTAHHVREVATGIRYANGVAVSPDNGTLYVAESDAARVLAFTIRGSAQLSHRRLFAAQTAFGPLAANTRFTPDGVRTDAHGNVFVAQYDGGGFAVFAADGRLREAVRLPLAHHSNLAIAPDGRSVFVTAIPDEADGAKRGALLQVPNPVGP</sequence>
<dbReference type="InterPro" id="IPR013658">
    <property type="entry name" value="SGL"/>
</dbReference>
<dbReference type="Gene3D" id="2.120.10.30">
    <property type="entry name" value="TolB, C-terminal domain"/>
    <property type="match status" value="1"/>
</dbReference>
<organism evidence="3 4">
    <name type="scientific">Paraburkholderia kururiensis</name>
    <dbReference type="NCBI Taxonomy" id="984307"/>
    <lineage>
        <taxon>Bacteria</taxon>
        <taxon>Pseudomonadati</taxon>
        <taxon>Pseudomonadota</taxon>
        <taxon>Betaproteobacteria</taxon>
        <taxon>Burkholderiales</taxon>
        <taxon>Burkholderiaceae</taxon>
        <taxon>Paraburkholderia</taxon>
    </lineage>
</organism>